<dbReference type="SUPFAM" id="SSF81383">
    <property type="entry name" value="F-box domain"/>
    <property type="match status" value="1"/>
</dbReference>
<dbReference type="PANTHER" id="PTHR33110:SF64">
    <property type="entry name" value="F-BOX DOMAIN-CONTAINING PROTEIN"/>
    <property type="match status" value="1"/>
</dbReference>
<protein>
    <recommendedName>
        <fullName evidence="5">F-box domain-containing protein</fullName>
    </recommendedName>
</protein>
<dbReference type="InterPro" id="IPR005174">
    <property type="entry name" value="KIB1-4_b-propeller"/>
</dbReference>
<comment type="caution">
    <text evidence="3">The sequence shown here is derived from an EMBL/GenBank/DDBJ whole genome shotgun (WGS) entry which is preliminary data.</text>
</comment>
<dbReference type="PANTHER" id="PTHR33110">
    <property type="entry name" value="F-BOX/KELCH-REPEAT PROTEIN-RELATED"/>
    <property type="match status" value="1"/>
</dbReference>
<reference evidence="3 4" key="1">
    <citation type="submission" date="2019-11" db="EMBL/GenBank/DDBJ databases">
        <title>Whole genome sequence of Oryza granulata.</title>
        <authorList>
            <person name="Li W."/>
        </authorList>
    </citation>
    <scope>NUCLEOTIDE SEQUENCE [LARGE SCALE GENOMIC DNA]</scope>
    <source>
        <strain evidence="4">cv. Menghai</strain>
        <tissue evidence="3">Leaf</tissue>
    </source>
</reference>
<evidence type="ECO:0000313" key="4">
    <source>
        <dbReference type="Proteomes" id="UP000479710"/>
    </source>
</evidence>
<name>A0A6G1EGL5_9ORYZ</name>
<organism evidence="3 4">
    <name type="scientific">Oryza meyeriana var. granulata</name>
    <dbReference type="NCBI Taxonomy" id="110450"/>
    <lineage>
        <taxon>Eukaryota</taxon>
        <taxon>Viridiplantae</taxon>
        <taxon>Streptophyta</taxon>
        <taxon>Embryophyta</taxon>
        <taxon>Tracheophyta</taxon>
        <taxon>Spermatophyta</taxon>
        <taxon>Magnoliopsida</taxon>
        <taxon>Liliopsida</taxon>
        <taxon>Poales</taxon>
        <taxon>Poaceae</taxon>
        <taxon>BOP clade</taxon>
        <taxon>Oryzoideae</taxon>
        <taxon>Oryzeae</taxon>
        <taxon>Oryzinae</taxon>
        <taxon>Oryza</taxon>
        <taxon>Oryza meyeriana</taxon>
    </lineage>
</organism>
<evidence type="ECO:0000259" key="1">
    <source>
        <dbReference type="Pfam" id="PF03478"/>
    </source>
</evidence>
<dbReference type="InterPro" id="IPR001810">
    <property type="entry name" value="F-box_dom"/>
</dbReference>
<feature type="domain" description="KIB1-4 beta-propeller" evidence="1">
    <location>
        <begin position="65"/>
        <end position="318"/>
    </location>
</feature>
<sequence>MSWSDLPSELIAAIAERITEHADLARFRSVCPSWRSASAEHAARRRVPLLLLPSRASCSRRRVWSLAEDSVGEIPLPGKRGRSFLFGSTHGWTLGISGDLSSATLLNPFTGASADLPALPSSFGRRDERIPRDVVWDWSPHAVVVSPGEGAFFCRPGDGSWSPVVSCSQVVARVTSITYCDGAIYLFDGDTRKTAAVDAATFGLVTVIEPPPLELPSWLLQWDHFEANLVVSSDELLLLVRTQLLHPVCSGWDANRKFFKAFRADRAGGGGWSKVTDIGDRAVFVDHFRAFCVEVNGRNGLRRNCMYVASSYEEVNDDYGLDVYGRYTATMLDLADLDTLELSYGNLLKAWCGQFWQWPSWSMPNLH</sequence>
<proteinExistence type="predicted"/>
<gene>
    <name evidence="3" type="ORF">E2562_007729</name>
</gene>
<feature type="domain" description="F-box" evidence="2">
    <location>
        <begin position="3"/>
        <end position="41"/>
    </location>
</feature>
<dbReference type="EMBL" id="SPHZ02000003">
    <property type="protein sequence ID" value="KAF0923877.1"/>
    <property type="molecule type" value="Genomic_DNA"/>
</dbReference>
<dbReference type="InterPro" id="IPR036047">
    <property type="entry name" value="F-box-like_dom_sf"/>
</dbReference>
<dbReference type="Gene3D" id="1.20.1280.50">
    <property type="match status" value="1"/>
</dbReference>
<dbReference type="SUPFAM" id="SSF101898">
    <property type="entry name" value="NHL repeat"/>
    <property type="match status" value="1"/>
</dbReference>
<evidence type="ECO:0000259" key="2">
    <source>
        <dbReference type="Pfam" id="PF12937"/>
    </source>
</evidence>
<accession>A0A6G1EGL5</accession>
<keyword evidence="4" id="KW-1185">Reference proteome</keyword>
<evidence type="ECO:0000313" key="3">
    <source>
        <dbReference type="EMBL" id="KAF0923877.1"/>
    </source>
</evidence>
<evidence type="ECO:0008006" key="5">
    <source>
        <dbReference type="Google" id="ProtNLM"/>
    </source>
</evidence>
<dbReference type="Pfam" id="PF03478">
    <property type="entry name" value="Beta-prop_KIB1-4"/>
    <property type="match status" value="1"/>
</dbReference>
<dbReference type="Proteomes" id="UP000479710">
    <property type="component" value="Unassembled WGS sequence"/>
</dbReference>
<dbReference type="AlphaFoldDB" id="A0A6G1EGL5"/>
<dbReference type="OrthoDB" id="611099at2759"/>
<dbReference type="Pfam" id="PF12937">
    <property type="entry name" value="F-box-like"/>
    <property type="match status" value="1"/>
</dbReference>